<gene>
    <name evidence="6" type="ORF">HNR59_004116</name>
</gene>
<dbReference type="InterPro" id="IPR023765">
    <property type="entry name" value="SBP_5_CS"/>
</dbReference>
<dbReference type="SUPFAM" id="SSF53850">
    <property type="entry name" value="Periplasmic binding protein-like II"/>
    <property type="match status" value="1"/>
</dbReference>
<dbReference type="Gene3D" id="3.40.190.10">
    <property type="entry name" value="Periplasmic binding protein-like II"/>
    <property type="match status" value="1"/>
</dbReference>
<dbReference type="GO" id="GO:0030288">
    <property type="term" value="C:outer membrane-bounded periplasmic space"/>
    <property type="evidence" value="ECO:0007669"/>
    <property type="project" value="UniProtKB-ARBA"/>
</dbReference>
<dbReference type="InterPro" id="IPR030678">
    <property type="entry name" value="Peptide/Ni-bd"/>
</dbReference>
<dbReference type="GO" id="GO:0043190">
    <property type="term" value="C:ATP-binding cassette (ABC) transporter complex"/>
    <property type="evidence" value="ECO:0007669"/>
    <property type="project" value="InterPro"/>
</dbReference>
<evidence type="ECO:0000256" key="3">
    <source>
        <dbReference type="ARBA" id="ARBA00022729"/>
    </source>
</evidence>
<evidence type="ECO:0000256" key="2">
    <source>
        <dbReference type="ARBA" id="ARBA00005695"/>
    </source>
</evidence>
<reference evidence="6 7" key="1">
    <citation type="submission" date="2020-08" db="EMBL/GenBank/DDBJ databases">
        <title>Genomic Encyclopedia of Type Strains, Phase IV (KMG-IV): sequencing the most valuable type-strain genomes for metagenomic binning, comparative biology and taxonomic classification.</title>
        <authorList>
            <person name="Goeker M."/>
        </authorList>
    </citation>
    <scope>NUCLEOTIDE SEQUENCE [LARGE SCALE GENOMIC DNA]</scope>
    <source>
        <strain evidence="6 7">DSM 11099</strain>
    </source>
</reference>
<dbReference type="Pfam" id="PF00496">
    <property type="entry name" value="SBP_bac_5"/>
    <property type="match status" value="1"/>
</dbReference>
<dbReference type="Proteomes" id="UP000533306">
    <property type="component" value="Unassembled WGS sequence"/>
</dbReference>
<dbReference type="InterPro" id="IPR000914">
    <property type="entry name" value="SBP_5_dom"/>
</dbReference>
<name>A0A7W9S625_9HYPH</name>
<dbReference type="PANTHER" id="PTHR30290">
    <property type="entry name" value="PERIPLASMIC BINDING COMPONENT OF ABC TRANSPORTER"/>
    <property type="match status" value="1"/>
</dbReference>
<dbReference type="Gene3D" id="3.90.76.10">
    <property type="entry name" value="Dipeptide-binding Protein, Domain 1"/>
    <property type="match status" value="1"/>
</dbReference>
<evidence type="ECO:0000256" key="1">
    <source>
        <dbReference type="ARBA" id="ARBA00004418"/>
    </source>
</evidence>
<dbReference type="AlphaFoldDB" id="A0A7W9S625"/>
<dbReference type="RefSeq" id="WP_183833107.1">
    <property type="nucleotide sequence ID" value="NZ_JACHEU010000009.1"/>
</dbReference>
<feature type="signal peptide" evidence="4">
    <location>
        <begin position="1"/>
        <end position="23"/>
    </location>
</feature>
<dbReference type="GO" id="GO:0015833">
    <property type="term" value="P:peptide transport"/>
    <property type="evidence" value="ECO:0007669"/>
    <property type="project" value="TreeGrafter"/>
</dbReference>
<proteinExistence type="inferred from homology"/>
<organism evidence="6 7">
    <name type="scientific">Aquamicrobium lusatiense</name>
    <dbReference type="NCBI Taxonomy" id="89772"/>
    <lineage>
        <taxon>Bacteria</taxon>
        <taxon>Pseudomonadati</taxon>
        <taxon>Pseudomonadota</taxon>
        <taxon>Alphaproteobacteria</taxon>
        <taxon>Hyphomicrobiales</taxon>
        <taxon>Phyllobacteriaceae</taxon>
        <taxon>Aquamicrobium</taxon>
    </lineage>
</organism>
<feature type="chain" id="PRO_5030714213" evidence="4">
    <location>
        <begin position="24"/>
        <end position="515"/>
    </location>
</feature>
<keyword evidence="3 4" id="KW-0732">Signal</keyword>
<evidence type="ECO:0000259" key="5">
    <source>
        <dbReference type="Pfam" id="PF00496"/>
    </source>
</evidence>
<comment type="subcellular location">
    <subcellularLocation>
        <location evidence="1">Periplasm</location>
    </subcellularLocation>
</comment>
<accession>A0A7W9S625</accession>
<sequence>MTRNFWMGCIAAGAVLAAPAAFASEIKVANVGDMRSAIPAGATDPGTQVPQVQIYEGLLTWREDGSVAPMLAADMPEISGDGLTYVFTLREGLSFHDDTPVTATSVAKTWNWYLNAENAWVCRAYFDGSGQVKIESVEALSDLQVSFMLAHPAPQLLTQMARTDCQEGAIMAESMVDSPERPTVPVGTGPFKVEDIRPGQEIVLTRFDKYKSRSEPTDGFAGKKEALVDKIRLVIIPDPAATSGALLAGNIDLWPRIDLSYAQALAAAPGLTVDSSATPSIYTLAIQTKAGALQNPALRRAVNYAIDRKAMVEALTENMATASSTIVPASSQFYRGTVENGFDYNPEKVAELLVEADYQGEPIVITTNKNYPMMFETGVMVQGYLQAASINAQLDIADFATQFSRYNTGNYEMATWNYNPSADPSLVIDRFTGAKDTQASKLWTNPEARALTDQLLRTPIAEQQPIYDALHEMFIQDAPMIVWGTGEVTSAYKSSLKGYAAWTGRLPRLWGVSLQ</sequence>
<dbReference type="InterPro" id="IPR039424">
    <property type="entry name" value="SBP_5"/>
</dbReference>
<protein>
    <submittedName>
        <fullName evidence="6">Peptide/nickel transport system substrate-binding protein</fullName>
    </submittedName>
</protein>
<dbReference type="PROSITE" id="PS01040">
    <property type="entry name" value="SBP_BACTERIAL_5"/>
    <property type="match status" value="1"/>
</dbReference>
<evidence type="ECO:0000313" key="7">
    <source>
        <dbReference type="Proteomes" id="UP000533306"/>
    </source>
</evidence>
<comment type="similarity">
    <text evidence="2">Belongs to the bacterial solute-binding protein 5 family.</text>
</comment>
<dbReference type="PANTHER" id="PTHR30290:SF38">
    <property type="entry name" value="D,D-DIPEPTIDE-BINDING PERIPLASMIC PROTEIN DDPA-RELATED"/>
    <property type="match status" value="1"/>
</dbReference>
<dbReference type="EMBL" id="JACHEU010000009">
    <property type="protein sequence ID" value="MBB6014720.1"/>
    <property type="molecule type" value="Genomic_DNA"/>
</dbReference>
<dbReference type="PIRSF" id="PIRSF002741">
    <property type="entry name" value="MppA"/>
    <property type="match status" value="1"/>
</dbReference>
<dbReference type="GO" id="GO:1904680">
    <property type="term" value="F:peptide transmembrane transporter activity"/>
    <property type="evidence" value="ECO:0007669"/>
    <property type="project" value="TreeGrafter"/>
</dbReference>
<keyword evidence="7" id="KW-1185">Reference proteome</keyword>
<feature type="domain" description="Solute-binding protein family 5" evidence="5">
    <location>
        <begin position="67"/>
        <end position="434"/>
    </location>
</feature>
<comment type="caution">
    <text evidence="6">The sequence shown here is derived from an EMBL/GenBank/DDBJ whole genome shotgun (WGS) entry which is preliminary data.</text>
</comment>
<evidence type="ECO:0000313" key="6">
    <source>
        <dbReference type="EMBL" id="MBB6014720.1"/>
    </source>
</evidence>
<dbReference type="Gene3D" id="3.10.105.10">
    <property type="entry name" value="Dipeptide-binding Protein, Domain 3"/>
    <property type="match status" value="1"/>
</dbReference>
<evidence type="ECO:0000256" key="4">
    <source>
        <dbReference type="SAM" id="SignalP"/>
    </source>
</evidence>